<dbReference type="Proteomes" id="UP000015105">
    <property type="component" value="Chromosome 1D"/>
</dbReference>
<evidence type="ECO:0000313" key="4">
    <source>
        <dbReference type="Proteomes" id="UP000015105"/>
    </source>
</evidence>
<reference evidence="3" key="5">
    <citation type="journal article" date="2021" name="G3 (Bethesda)">
        <title>Aegilops tauschii genome assembly Aet v5.0 features greater sequence contiguity and improved annotation.</title>
        <authorList>
            <person name="Wang L."/>
            <person name="Zhu T."/>
            <person name="Rodriguez J.C."/>
            <person name="Deal K.R."/>
            <person name="Dubcovsky J."/>
            <person name="McGuire P.E."/>
            <person name="Lux T."/>
            <person name="Spannagl M."/>
            <person name="Mayer K.F.X."/>
            <person name="Baldrich P."/>
            <person name="Meyers B.C."/>
            <person name="Huo N."/>
            <person name="Gu Y.Q."/>
            <person name="Zhou H."/>
            <person name="Devos K.M."/>
            <person name="Bennetzen J.L."/>
            <person name="Unver T."/>
            <person name="Budak H."/>
            <person name="Gulick P.J."/>
            <person name="Galiba G."/>
            <person name="Kalapos B."/>
            <person name="Nelson D.R."/>
            <person name="Li P."/>
            <person name="You F.M."/>
            <person name="Luo M.C."/>
            <person name="Dvorak J."/>
        </authorList>
    </citation>
    <scope>NUCLEOTIDE SEQUENCE [LARGE SCALE GENOMIC DNA]</scope>
    <source>
        <strain evidence="3">cv. AL8/78</strain>
    </source>
</reference>
<feature type="compositionally biased region" description="Basic and acidic residues" evidence="1">
    <location>
        <begin position="34"/>
        <end position="64"/>
    </location>
</feature>
<feature type="region of interest" description="Disordered" evidence="1">
    <location>
        <begin position="1"/>
        <end position="110"/>
    </location>
</feature>
<protein>
    <submittedName>
        <fullName evidence="3">Uncharacterized protein</fullName>
    </submittedName>
</protein>
<reference evidence="4" key="2">
    <citation type="journal article" date="2017" name="Nat. Plants">
        <title>The Aegilops tauschii genome reveals multiple impacts of transposons.</title>
        <authorList>
            <person name="Zhao G."/>
            <person name="Zou C."/>
            <person name="Li K."/>
            <person name="Wang K."/>
            <person name="Li T."/>
            <person name="Gao L."/>
            <person name="Zhang X."/>
            <person name="Wang H."/>
            <person name="Yang Z."/>
            <person name="Liu X."/>
            <person name="Jiang W."/>
            <person name="Mao L."/>
            <person name="Kong X."/>
            <person name="Jiao Y."/>
            <person name="Jia J."/>
        </authorList>
    </citation>
    <scope>NUCLEOTIDE SEQUENCE [LARGE SCALE GENOMIC DNA]</scope>
    <source>
        <strain evidence="4">cv. AL8/78</strain>
    </source>
</reference>
<keyword evidence="2" id="KW-0472">Membrane</keyword>
<organism evidence="3 4">
    <name type="scientific">Aegilops tauschii subsp. strangulata</name>
    <name type="common">Goatgrass</name>
    <dbReference type="NCBI Taxonomy" id="200361"/>
    <lineage>
        <taxon>Eukaryota</taxon>
        <taxon>Viridiplantae</taxon>
        <taxon>Streptophyta</taxon>
        <taxon>Embryophyta</taxon>
        <taxon>Tracheophyta</taxon>
        <taxon>Spermatophyta</taxon>
        <taxon>Magnoliopsida</taxon>
        <taxon>Liliopsida</taxon>
        <taxon>Poales</taxon>
        <taxon>Poaceae</taxon>
        <taxon>BOP clade</taxon>
        <taxon>Pooideae</taxon>
        <taxon>Triticodae</taxon>
        <taxon>Triticeae</taxon>
        <taxon>Triticinae</taxon>
        <taxon>Aegilops</taxon>
    </lineage>
</organism>
<keyword evidence="2" id="KW-1133">Transmembrane helix</keyword>
<evidence type="ECO:0000256" key="2">
    <source>
        <dbReference type="SAM" id="Phobius"/>
    </source>
</evidence>
<dbReference type="Gramene" id="AET1Gv20103100.10">
    <property type="protein sequence ID" value="AET1Gv20103100.10"/>
    <property type="gene ID" value="AET1Gv20103100"/>
</dbReference>
<dbReference type="AlphaFoldDB" id="A0A452XPW1"/>
<feature type="transmembrane region" description="Helical" evidence="2">
    <location>
        <begin position="116"/>
        <end position="138"/>
    </location>
</feature>
<dbReference type="EnsemblPlants" id="AET1Gv20103100.10">
    <property type="protein sequence ID" value="AET1Gv20103100.10"/>
    <property type="gene ID" value="AET1Gv20103100"/>
</dbReference>
<reference evidence="3" key="3">
    <citation type="journal article" date="2017" name="Nature">
        <title>Genome sequence of the progenitor of the wheat D genome Aegilops tauschii.</title>
        <authorList>
            <person name="Luo M.C."/>
            <person name="Gu Y.Q."/>
            <person name="Puiu D."/>
            <person name="Wang H."/>
            <person name="Twardziok S.O."/>
            <person name="Deal K.R."/>
            <person name="Huo N."/>
            <person name="Zhu T."/>
            <person name="Wang L."/>
            <person name="Wang Y."/>
            <person name="McGuire P.E."/>
            <person name="Liu S."/>
            <person name="Long H."/>
            <person name="Ramasamy R.K."/>
            <person name="Rodriguez J.C."/>
            <person name="Van S.L."/>
            <person name="Yuan L."/>
            <person name="Wang Z."/>
            <person name="Xia Z."/>
            <person name="Xiao L."/>
            <person name="Anderson O.D."/>
            <person name="Ouyang S."/>
            <person name="Liang Y."/>
            <person name="Zimin A.V."/>
            <person name="Pertea G."/>
            <person name="Qi P."/>
            <person name="Bennetzen J.L."/>
            <person name="Dai X."/>
            <person name="Dawson M.W."/>
            <person name="Muller H.G."/>
            <person name="Kugler K."/>
            <person name="Rivarola-Duarte L."/>
            <person name="Spannagl M."/>
            <person name="Mayer K.F.X."/>
            <person name="Lu F.H."/>
            <person name="Bevan M.W."/>
            <person name="Leroy P."/>
            <person name="Li P."/>
            <person name="You F.M."/>
            <person name="Sun Q."/>
            <person name="Liu Z."/>
            <person name="Lyons E."/>
            <person name="Wicker T."/>
            <person name="Salzberg S.L."/>
            <person name="Devos K.M."/>
            <person name="Dvorak J."/>
        </authorList>
    </citation>
    <scope>NUCLEOTIDE SEQUENCE [LARGE SCALE GENOMIC DNA]</scope>
    <source>
        <strain evidence="3">cv. AL8/78</strain>
    </source>
</reference>
<accession>A0A452XPW1</accession>
<keyword evidence="2" id="KW-0812">Transmembrane</keyword>
<evidence type="ECO:0000313" key="3">
    <source>
        <dbReference type="EnsemblPlants" id="AET1Gv20103100.10"/>
    </source>
</evidence>
<keyword evidence="4" id="KW-1185">Reference proteome</keyword>
<reference evidence="3" key="4">
    <citation type="submission" date="2019-03" db="UniProtKB">
        <authorList>
            <consortium name="EnsemblPlants"/>
        </authorList>
    </citation>
    <scope>IDENTIFICATION</scope>
</reference>
<proteinExistence type="predicted"/>
<reference evidence="4" key="1">
    <citation type="journal article" date="2014" name="Science">
        <title>Ancient hybridizations among the ancestral genomes of bread wheat.</title>
        <authorList>
            <consortium name="International Wheat Genome Sequencing Consortium,"/>
            <person name="Marcussen T."/>
            <person name="Sandve S.R."/>
            <person name="Heier L."/>
            <person name="Spannagl M."/>
            <person name="Pfeifer M."/>
            <person name="Jakobsen K.S."/>
            <person name="Wulff B.B."/>
            <person name="Steuernagel B."/>
            <person name="Mayer K.F."/>
            <person name="Olsen O.A."/>
        </authorList>
    </citation>
    <scope>NUCLEOTIDE SEQUENCE [LARGE SCALE GENOMIC DNA]</scope>
    <source>
        <strain evidence="4">cv. AL8/78</strain>
    </source>
</reference>
<evidence type="ECO:0000256" key="1">
    <source>
        <dbReference type="SAM" id="MobiDB-lite"/>
    </source>
</evidence>
<name>A0A452XPW1_AEGTS</name>
<sequence>REVLGEPRQIRRSSGLASVTRIAPRLASGSPPPDGEREGVRSTARPRSDRTPPRSRERASSIRPRERRAHRIGAGSRGIRAGEETGGGDWSVSASSSRARADPRWNRRVPDRRGPVSALPLLGLLLYIVCSTVVRFGWIL</sequence>
<feature type="compositionally biased region" description="Basic and acidic residues" evidence="1">
    <location>
        <begin position="99"/>
        <end position="110"/>
    </location>
</feature>